<evidence type="ECO:0000313" key="2">
    <source>
        <dbReference type="Proteomes" id="UP000303027"/>
    </source>
</evidence>
<sequence>MAFWVDGALGNRAGKANQGWFDIPNGWTADAFGTISFCAHSSGGGGGDSELFIHGFCVSGSHKGHDWGQIHSCIAPQGAVITVSTNRGIAHLRYRRLSNR</sequence>
<organism evidence="1 2">
    <name type="scientific">Escherichia coli</name>
    <dbReference type="NCBI Taxonomy" id="562"/>
    <lineage>
        <taxon>Bacteria</taxon>
        <taxon>Pseudomonadati</taxon>
        <taxon>Pseudomonadota</taxon>
        <taxon>Gammaproteobacteria</taxon>
        <taxon>Enterobacterales</taxon>
        <taxon>Enterobacteriaceae</taxon>
        <taxon>Escherichia</taxon>
    </lineage>
</organism>
<dbReference type="EMBL" id="BFXY01000064">
    <property type="protein sequence ID" value="GDH40953.1"/>
    <property type="molecule type" value="Genomic_DNA"/>
</dbReference>
<dbReference type="RefSeq" id="WP_135565414.1">
    <property type="nucleotide sequence ID" value="NZ_BFXY01000064.1"/>
</dbReference>
<protein>
    <submittedName>
        <fullName evidence="1">Uncharacterized protein</fullName>
    </submittedName>
</protein>
<name>A0A383GC66_ECOLX</name>
<evidence type="ECO:0000313" key="1">
    <source>
        <dbReference type="EMBL" id="GDH40953.1"/>
    </source>
</evidence>
<dbReference type="Proteomes" id="UP000303027">
    <property type="component" value="Unassembled WGS sequence"/>
</dbReference>
<dbReference type="AlphaFoldDB" id="A0A383GC66"/>
<proteinExistence type="predicted"/>
<accession>A0A383GC66</accession>
<gene>
    <name evidence="1" type="ORF">BvCmsKKP061_02100</name>
</gene>
<reference evidence="1 2" key="1">
    <citation type="submission" date="2018-04" db="EMBL/GenBank/DDBJ databases">
        <title>Large scale genomics of bovine and human commensal E. coli to reveal the emerging process of EHEC.</title>
        <authorList>
            <person name="Arimizu Y."/>
            <person name="Ogura Y."/>
        </authorList>
    </citation>
    <scope>NUCLEOTIDE SEQUENCE [LARGE SCALE GENOMIC DNA]</scope>
    <source>
        <strain evidence="1 2">KK-P061</strain>
    </source>
</reference>
<comment type="caution">
    <text evidence="1">The sequence shown here is derived from an EMBL/GenBank/DDBJ whole genome shotgun (WGS) entry which is preliminary data.</text>
</comment>